<feature type="chain" id="PRO_5042224044" description="DUF5648 domain-containing protein" evidence="1">
    <location>
        <begin position="17"/>
        <end position="187"/>
    </location>
</feature>
<evidence type="ECO:0000256" key="1">
    <source>
        <dbReference type="SAM" id="SignalP"/>
    </source>
</evidence>
<feature type="domain" description="DUF5648" evidence="2">
    <location>
        <begin position="41"/>
        <end position="179"/>
    </location>
</feature>
<protein>
    <recommendedName>
        <fullName evidence="2">DUF5648 domain-containing protein</fullName>
    </recommendedName>
</protein>
<evidence type="ECO:0000313" key="3">
    <source>
        <dbReference type="EMBL" id="KAJ7206895.1"/>
    </source>
</evidence>
<comment type="caution">
    <text evidence="3">The sequence shown here is derived from an EMBL/GenBank/DDBJ whole genome shotgun (WGS) entry which is preliminary data.</text>
</comment>
<dbReference type="Pfam" id="PF18885">
    <property type="entry name" value="DUF5648"/>
    <property type="match status" value="1"/>
</dbReference>
<evidence type="ECO:0000313" key="4">
    <source>
        <dbReference type="Proteomes" id="UP001219525"/>
    </source>
</evidence>
<proteinExistence type="predicted"/>
<reference evidence="3" key="1">
    <citation type="submission" date="2023-03" db="EMBL/GenBank/DDBJ databases">
        <title>Massive genome expansion in bonnet fungi (Mycena s.s.) driven by repeated elements and novel gene families across ecological guilds.</title>
        <authorList>
            <consortium name="Lawrence Berkeley National Laboratory"/>
            <person name="Harder C.B."/>
            <person name="Miyauchi S."/>
            <person name="Viragh M."/>
            <person name="Kuo A."/>
            <person name="Thoen E."/>
            <person name="Andreopoulos B."/>
            <person name="Lu D."/>
            <person name="Skrede I."/>
            <person name="Drula E."/>
            <person name="Henrissat B."/>
            <person name="Morin E."/>
            <person name="Kohler A."/>
            <person name="Barry K."/>
            <person name="LaButti K."/>
            <person name="Morin E."/>
            <person name="Salamov A."/>
            <person name="Lipzen A."/>
            <person name="Mereny Z."/>
            <person name="Hegedus B."/>
            <person name="Baldrian P."/>
            <person name="Stursova M."/>
            <person name="Weitz H."/>
            <person name="Taylor A."/>
            <person name="Grigoriev I.V."/>
            <person name="Nagy L.G."/>
            <person name="Martin F."/>
            <person name="Kauserud H."/>
        </authorList>
    </citation>
    <scope>NUCLEOTIDE SEQUENCE</scope>
    <source>
        <strain evidence="3">9144</strain>
    </source>
</reference>
<gene>
    <name evidence="3" type="ORF">GGX14DRAFT_456956</name>
</gene>
<dbReference type="InterPro" id="IPR043708">
    <property type="entry name" value="DUF5648"/>
</dbReference>
<keyword evidence="1" id="KW-0732">Signal</keyword>
<name>A0AAD6YB71_9AGAR</name>
<evidence type="ECO:0000259" key="2">
    <source>
        <dbReference type="Pfam" id="PF18885"/>
    </source>
</evidence>
<dbReference type="AlphaFoldDB" id="A0AAD6YB71"/>
<organism evidence="3 4">
    <name type="scientific">Mycena pura</name>
    <dbReference type="NCBI Taxonomy" id="153505"/>
    <lineage>
        <taxon>Eukaryota</taxon>
        <taxon>Fungi</taxon>
        <taxon>Dikarya</taxon>
        <taxon>Basidiomycota</taxon>
        <taxon>Agaricomycotina</taxon>
        <taxon>Agaricomycetes</taxon>
        <taxon>Agaricomycetidae</taxon>
        <taxon>Agaricales</taxon>
        <taxon>Marasmiineae</taxon>
        <taxon>Mycenaceae</taxon>
        <taxon>Mycena</taxon>
    </lineage>
</organism>
<dbReference type="Proteomes" id="UP001219525">
    <property type="component" value="Unassembled WGS sequence"/>
</dbReference>
<keyword evidence="4" id="KW-1185">Reference proteome</keyword>
<accession>A0AAD6YB71</accession>
<sequence>MKHILIAILLSAIASASTVRESPAAAVRTSETCGDPANAVPYYRSYNPAVVDHFYTTDVALVSQAIAVAAYTLQEVAAMVFVTNEESTVQLFRLFSPGATDNFYTTSTTEVNSALQNGYALVTFEPTTFIYPTQICGSVPFYRLFSATGLDNFYTTSESERISFLSQGYTDVEITGYVLPLEPTQCD</sequence>
<dbReference type="EMBL" id="JARJCW010000038">
    <property type="protein sequence ID" value="KAJ7206895.1"/>
    <property type="molecule type" value="Genomic_DNA"/>
</dbReference>
<feature type="signal peptide" evidence="1">
    <location>
        <begin position="1"/>
        <end position="16"/>
    </location>
</feature>